<keyword evidence="2" id="KW-0963">Cytoplasm</keyword>
<keyword evidence="6" id="KW-0238">DNA-binding</keyword>
<name>A0A7C5Z8A5_9FIRM</name>
<dbReference type="PRINTS" id="PR00032">
    <property type="entry name" value="HTHARAC"/>
</dbReference>
<comment type="caution">
    <text evidence="11">The sequence shown here is derived from an EMBL/GenBank/DDBJ whole genome shotgun (WGS) entry which is preliminary data.</text>
</comment>
<dbReference type="InterPro" id="IPR020449">
    <property type="entry name" value="Tscrpt_reg_AraC-type_HTH"/>
</dbReference>
<evidence type="ECO:0000256" key="7">
    <source>
        <dbReference type="ARBA" id="ARBA00023163"/>
    </source>
</evidence>
<keyword evidence="7" id="KW-0804">Transcription</keyword>
<organism evidence="11">
    <name type="scientific">Caldicellulosiruptor owensensis</name>
    <dbReference type="NCBI Taxonomy" id="55205"/>
    <lineage>
        <taxon>Bacteria</taxon>
        <taxon>Bacillati</taxon>
        <taxon>Bacillota</taxon>
        <taxon>Bacillota incertae sedis</taxon>
        <taxon>Caldicellulosiruptorales</taxon>
        <taxon>Caldicellulosiruptoraceae</taxon>
        <taxon>Caldicellulosiruptor</taxon>
    </lineage>
</organism>
<dbReference type="InterPro" id="IPR009057">
    <property type="entry name" value="Homeodomain-like_sf"/>
</dbReference>
<dbReference type="Pfam" id="PF00072">
    <property type="entry name" value="Response_reg"/>
    <property type="match status" value="1"/>
</dbReference>
<dbReference type="Gene3D" id="3.40.50.2300">
    <property type="match status" value="1"/>
</dbReference>
<dbReference type="Pfam" id="PF12833">
    <property type="entry name" value="HTH_18"/>
    <property type="match status" value="1"/>
</dbReference>
<dbReference type="PANTHER" id="PTHR42713">
    <property type="entry name" value="HISTIDINE KINASE-RELATED"/>
    <property type="match status" value="1"/>
</dbReference>
<dbReference type="InterPro" id="IPR011006">
    <property type="entry name" value="CheY-like_superfamily"/>
</dbReference>
<dbReference type="InterPro" id="IPR001789">
    <property type="entry name" value="Sig_transdc_resp-reg_receiver"/>
</dbReference>
<dbReference type="SUPFAM" id="SSF52172">
    <property type="entry name" value="CheY-like"/>
    <property type="match status" value="1"/>
</dbReference>
<dbReference type="InterPro" id="IPR051552">
    <property type="entry name" value="HptR"/>
</dbReference>
<dbReference type="EMBL" id="DRUZ01000100">
    <property type="protein sequence ID" value="HHS02579.1"/>
    <property type="molecule type" value="Genomic_DNA"/>
</dbReference>
<comment type="subcellular location">
    <subcellularLocation>
        <location evidence="1">Cytoplasm</location>
    </subcellularLocation>
</comment>
<dbReference type="GO" id="GO:0000160">
    <property type="term" value="P:phosphorelay signal transduction system"/>
    <property type="evidence" value="ECO:0007669"/>
    <property type="project" value="UniProtKB-KW"/>
</dbReference>
<sequence>MFKILLVEDEIFMRKGIIKLIDWDRLGFEVAYEAGNGQEALEILKSEKVDVIITDIKMPVMDGIELIKRVSEKFENKPAIIIISGYNEFEFAKAAIKYGVNDYLLKPIDENELIQTLEKIKTRILSEKEEYKKKELFEYVRRNSAFIKALELQNEDYLGNSSEDGVKKYLGISKQEAFQYEDDLTIYEKLMETEKSVNTRYSDKFIEIKCYWDSYFNLLFVVNTIQGYTKNSLVKQVFDEIRDILNLQAIIVQEYVSNQKIHVLYKQLLRKFNFVQFYEKSGIIEASEIGEFEHYLEDKKLSKELIRLIEEKRFEDINVKISKFFDECQSNKVSPEVIKGYILLAVLEIIDYFEVYQILETDSMKLIFSSNTQRSKFLDEIIGILNQIINYIDEDSKFNGSSFMKKIELFIKENYNKDITIKSIAQQFYINPIYLGRMFKKHFNMPFNKYLHLVRIENAKRLLLKTDMKIYEIAKEVGYSDPDYFALKFEEYVGKSPSKFRNSVSANDG</sequence>
<evidence type="ECO:0000256" key="1">
    <source>
        <dbReference type="ARBA" id="ARBA00004496"/>
    </source>
</evidence>
<dbReference type="Gene3D" id="1.10.10.60">
    <property type="entry name" value="Homeodomain-like"/>
    <property type="match status" value="2"/>
</dbReference>
<dbReference type="AlphaFoldDB" id="A0A7C5Z8A5"/>
<evidence type="ECO:0000256" key="6">
    <source>
        <dbReference type="ARBA" id="ARBA00023125"/>
    </source>
</evidence>
<gene>
    <name evidence="11" type="ORF">ENL71_08895</name>
</gene>
<accession>A0A7C5Z8A5</accession>
<dbReference type="PROSITE" id="PS50110">
    <property type="entry name" value="RESPONSE_REGULATORY"/>
    <property type="match status" value="1"/>
</dbReference>
<dbReference type="SMART" id="SM00342">
    <property type="entry name" value="HTH_ARAC"/>
    <property type="match status" value="1"/>
</dbReference>
<feature type="domain" description="Response regulatory" evidence="10">
    <location>
        <begin position="3"/>
        <end position="121"/>
    </location>
</feature>
<dbReference type="PANTHER" id="PTHR42713:SF3">
    <property type="entry name" value="TRANSCRIPTIONAL REGULATORY PROTEIN HPTR"/>
    <property type="match status" value="1"/>
</dbReference>
<evidence type="ECO:0000256" key="2">
    <source>
        <dbReference type="ARBA" id="ARBA00022490"/>
    </source>
</evidence>
<keyword evidence="4" id="KW-0902">Two-component regulatory system</keyword>
<dbReference type="SUPFAM" id="SSF46689">
    <property type="entry name" value="Homeodomain-like"/>
    <property type="match status" value="2"/>
</dbReference>
<proteinExistence type="predicted"/>
<evidence type="ECO:0000313" key="11">
    <source>
        <dbReference type="EMBL" id="HHS02579.1"/>
    </source>
</evidence>
<evidence type="ECO:0000259" key="10">
    <source>
        <dbReference type="PROSITE" id="PS50110"/>
    </source>
</evidence>
<dbReference type="CDD" id="cd17536">
    <property type="entry name" value="REC_YesN-like"/>
    <property type="match status" value="1"/>
</dbReference>
<dbReference type="InterPro" id="IPR018060">
    <property type="entry name" value="HTH_AraC"/>
</dbReference>
<keyword evidence="3 8" id="KW-0597">Phosphoprotein</keyword>
<dbReference type="SMART" id="SM00448">
    <property type="entry name" value="REC"/>
    <property type="match status" value="1"/>
</dbReference>
<dbReference type="GO" id="GO:0005737">
    <property type="term" value="C:cytoplasm"/>
    <property type="evidence" value="ECO:0007669"/>
    <property type="project" value="UniProtKB-SubCell"/>
</dbReference>
<protein>
    <submittedName>
        <fullName evidence="11">Response regulator</fullName>
    </submittedName>
</protein>
<dbReference type="GO" id="GO:0003700">
    <property type="term" value="F:DNA-binding transcription factor activity"/>
    <property type="evidence" value="ECO:0007669"/>
    <property type="project" value="InterPro"/>
</dbReference>
<dbReference type="PROSITE" id="PS01124">
    <property type="entry name" value="HTH_ARAC_FAMILY_2"/>
    <property type="match status" value="1"/>
</dbReference>
<evidence type="ECO:0000256" key="3">
    <source>
        <dbReference type="ARBA" id="ARBA00022553"/>
    </source>
</evidence>
<evidence type="ECO:0000256" key="4">
    <source>
        <dbReference type="ARBA" id="ARBA00023012"/>
    </source>
</evidence>
<dbReference type="GO" id="GO:0043565">
    <property type="term" value="F:sequence-specific DNA binding"/>
    <property type="evidence" value="ECO:0007669"/>
    <property type="project" value="InterPro"/>
</dbReference>
<reference evidence="11" key="1">
    <citation type="journal article" date="2020" name="mSystems">
        <title>Genome- and Community-Level Interaction Insights into Carbon Utilization and Element Cycling Functions of Hydrothermarchaeota in Hydrothermal Sediment.</title>
        <authorList>
            <person name="Zhou Z."/>
            <person name="Liu Y."/>
            <person name="Xu W."/>
            <person name="Pan J."/>
            <person name="Luo Z.H."/>
            <person name="Li M."/>
        </authorList>
    </citation>
    <scope>NUCLEOTIDE SEQUENCE [LARGE SCALE GENOMIC DNA]</scope>
    <source>
        <strain evidence="11">SpSt-102</strain>
    </source>
</reference>
<keyword evidence="5" id="KW-0805">Transcription regulation</keyword>
<feature type="domain" description="HTH araC/xylS-type" evidence="9">
    <location>
        <begin position="405"/>
        <end position="503"/>
    </location>
</feature>
<evidence type="ECO:0000256" key="8">
    <source>
        <dbReference type="PROSITE-ProRule" id="PRU00169"/>
    </source>
</evidence>
<evidence type="ECO:0000256" key="5">
    <source>
        <dbReference type="ARBA" id="ARBA00023015"/>
    </source>
</evidence>
<feature type="modified residue" description="4-aspartylphosphate" evidence="8">
    <location>
        <position position="55"/>
    </location>
</feature>
<evidence type="ECO:0000259" key="9">
    <source>
        <dbReference type="PROSITE" id="PS01124"/>
    </source>
</evidence>